<evidence type="ECO:0000256" key="3">
    <source>
        <dbReference type="ARBA" id="ARBA00022448"/>
    </source>
</evidence>
<feature type="transmembrane region" description="Helical" evidence="8">
    <location>
        <begin position="258"/>
        <end position="276"/>
    </location>
</feature>
<feature type="transmembrane region" description="Helical" evidence="8">
    <location>
        <begin position="283"/>
        <end position="304"/>
    </location>
</feature>
<dbReference type="Gene3D" id="3.40.1710.10">
    <property type="entry name" value="abc type-2 transporter like domain"/>
    <property type="match status" value="1"/>
</dbReference>
<evidence type="ECO:0000259" key="9">
    <source>
        <dbReference type="PROSITE" id="PS51012"/>
    </source>
</evidence>
<comment type="similarity">
    <text evidence="2">Belongs to the ABC-2 integral membrane protein family.</text>
</comment>
<evidence type="ECO:0000256" key="2">
    <source>
        <dbReference type="ARBA" id="ARBA00007783"/>
    </source>
</evidence>
<dbReference type="InterPro" id="IPR013525">
    <property type="entry name" value="ABC2_TM"/>
</dbReference>
<evidence type="ECO:0000256" key="7">
    <source>
        <dbReference type="ARBA" id="ARBA00023136"/>
    </source>
</evidence>
<feature type="domain" description="ABC transmembrane type-2" evidence="9">
    <location>
        <begin position="143"/>
        <end position="368"/>
    </location>
</feature>
<name>A0A9D2FYX1_9BACT</name>
<keyword evidence="6 8" id="KW-1133">Transmembrane helix</keyword>
<protein>
    <submittedName>
        <fullName evidence="10">ABC transporter permease</fullName>
    </submittedName>
</protein>
<dbReference type="InterPro" id="IPR051449">
    <property type="entry name" value="ABC-2_transporter_component"/>
</dbReference>
<comment type="subcellular location">
    <subcellularLocation>
        <location evidence="1">Cell membrane</location>
        <topology evidence="1">Multi-pass membrane protein</topology>
    </subcellularLocation>
</comment>
<feature type="transmembrane region" description="Helical" evidence="8">
    <location>
        <begin position="226"/>
        <end position="246"/>
    </location>
</feature>
<keyword evidence="4" id="KW-1003">Cell membrane</keyword>
<evidence type="ECO:0000256" key="8">
    <source>
        <dbReference type="SAM" id="Phobius"/>
    </source>
</evidence>
<evidence type="ECO:0000313" key="11">
    <source>
        <dbReference type="Proteomes" id="UP000824055"/>
    </source>
</evidence>
<feature type="transmembrane region" description="Helical" evidence="8">
    <location>
        <begin position="176"/>
        <end position="199"/>
    </location>
</feature>
<dbReference type="GO" id="GO:0005886">
    <property type="term" value="C:plasma membrane"/>
    <property type="evidence" value="ECO:0007669"/>
    <property type="project" value="UniProtKB-SubCell"/>
</dbReference>
<evidence type="ECO:0000256" key="1">
    <source>
        <dbReference type="ARBA" id="ARBA00004651"/>
    </source>
</evidence>
<evidence type="ECO:0000256" key="4">
    <source>
        <dbReference type="ARBA" id="ARBA00022475"/>
    </source>
</evidence>
<gene>
    <name evidence="10" type="ORF">H9966_08745</name>
</gene>
<dbReference type="PANTHER" id="PTHR30294">
    <property type="entry name" value="MEMBRANE COMPONENT OF ABC TRANSPORTER YHHJ-RELATED"/>
    <property type="match status" value="1"/>
</dbReference>
<feature type="transmembrane region" description="Helical" evidence="8">
    <location>
        <begin position="21"/>
        <end position="42"/>
    </location>
</feature>
<dbReference type="AlphaFoldDB" id="A0A9D2FYX1"/>
<dbReference type="EMBL" id="DXBE01000063">
    <property type="protein sequence ID" value="HIZ69949.1"/>
    <property type="molecule type" value="Genomic_DNA"/>
</dbReference>
<evidence type="ECO:0000313" key="10">
    <source>
        <dbReference type="EMBL" id="HIZ69949.1"/>
    </source>
</evidence>
<dbReference type="Pfam" id="PF12698">
    <property type="entry name" value="ABC2_membrane_3"/>
    <property type="match status" value="1"/>
</dbReference>
<organism evidence="10 11">
    <name type="scientific">Candidatus Prevotella avicola</name>
    <dbReference type="NCBI Taxonomy" id="2838738"/>
    <lineage>
        <taxon>Bacteria</taxon>
        <taxon>Pseudomonadati</taxon>
        <taxon>Bacteroidota</taxon>
        <taxon>Bacteroidia</taxon>
        <taxon>Bacteroidales</taxon>
        <taxon>Prevotellaceae</taxon>
        <taxon>Prevotella</taxon>
    </lineage>
</organism>
<feature type="transmembrane region" description="Helical" evidence="8">
    <location>
        <begin position="344"/>
        <end position="365"/>
    </location>
</feature>
<reference evidence="10" key="2">
    <citation type="submission" date="2021-04" db="EMBL/GenBank/DDBJ databases">
        <authorList>
            <person name="Gilroy R."/>
        </authorList>
    </citation>
    <scope>NUCLEOTIDE SEQUENCE</scope>
    <source>
        <strain evidence="10">ChiHecec3B27-8219</strain>
    </source>
</reference>
<reference evidence="10" key="1">
    <citation type="journal article" date="2021" name="PeerJ">
        <title>Extensive microbial diversity within the chicken gut microbiome revealed by metagenomics and culture.</title>
        <authorList>
            <person name="Gilroy R."/>
            <person name="Ravi A."/>
            <person name="Getino M."/>
            <person name="Pursley I."/>
            <person name="Horton D.L."/>
            <person name="Alikhan N.F."/>
            <person name="Baker D."/>
            <person name="Gharbi K."/>
            <person name="Hall N."/>
            <person name="Watson M."/>
            <person name="Adriaenssens E.M."/>
            <person name="Foster-Nyarko E."/>
            <person name="Jarju S."/>
            <person name="Secka A."/>
            <person name="Antonio M."/>
            <person name="Oren A."/>
            <person name="Chaudhuri R.R."/>
            <person name="La Ragione R."/>
            <person name="Hildebrand F."/>
            <person name="Pallen M.J."/>
        </authorList>
    </citation>
    <scope>NUCLEOTIDE SEQUENCE</scope>
    <source>
        <strain evidence="10">ChiHecec3B27-8219</strain>
    </source>
</reference>
<dbReference type="PANTHER" id="PTHR30294:SF29">
    <property type="entry name" value="MULTIDRUG ABC TRANSPORTER PERMEASE YBHS-RELATED"/>
    <property type="match status" value="1"/>
</dbReference>
<dbReference type="PROSITE" id="PS51012">
    <property type="entry name" value="ABC_TM2"/>
    <property type="match status" value="1"/>
</dbReference>
<dbReference type="GO" id="GO:0140359">
    <property type="term" value="F:ABC-type transporter activity"/>
    <property type="evidence" value="ECO:0007669"/>
    <property type="project" value="InterPro"/>
</dbReference>
<evidence type="ECO:0000256" key="5">
    <source>
        <dbReference type="ARBA" id="ARBA00022692"/>
    </source>
</evidence>
<comment type="caution">
    <text evidence="10">The sequence shown here is derived from an EMBL/GenBank/DDBJ whole genome shotgun (WGS) entry which is preliminary data.</text>
</comment>
<dbReference type="InterPro" id="IPR047817">
    <property type="entry name" value="ABC2_TM_bact-type"/>
</dbReference>
<accession>A0A9D2FYX1</accession>
<keyword evidence="7 8" id="KW-0472">Membrane</keyword>
<evidence type="ECO:0000256" key="6">
    <source>
        <dbReference type="ARBA" id="ARBA00022989"/>
    </source>
</evidence>
<proteinExistence type="inferred from homology"/>
<sequence>MNGNILRILLKKEVTQIRRSFLMRYVIFAMPMLVMLVIPLVATLDVKNVDVVVVDNDRTPLSRRIVADMDASGYLSVTGCYFSYGEAFRRVEEGEADVIVTIPGNYLRDLVKGTKPRLDVKANGVNATKGTLGARYVATSMANTLFRWQAEQGIALSLPKTSVVNLYNQALDFRDYMIPALMVVLLIVICGFLPTLNLVSEKETGTIEAMNVTPVGRWEFILSKLIPYWVVALLVVTMGMLIGWLVYGVAPKGNVADIYLATVLFSLVMSGLGVSIANKSATILQSIFVMFAFIVIFQLMGGLFTPIASMPRWAQCVTYAIPPRYFIEIMRSVYLKGASMADLWSQYAALLGFATLACAAAAFTYSKRT</sequence>
<keyword evidence="5 8" id="KW-0812">Transmembrane</keyword>
<keyword evidence="3" id="KW-0813">Transport</keyword>
<dbReference type="Proteomes" id="UP000824055">
    <property type="component" value="Unassembled WGS sequence"/>
</dbReference>